<feature type="region of interest" description="Disordered" evidence="1">
    <location>
        <begin position="281"/>
        <end position="300"/>
    </location>
</feature>
<evidence type="ECO:0000313" key="4">
    <source>
        <dbReference type="Proteomes" id="UP001589709"/>
    </source>
</evidence>
<evidence type="ECO:0000259" key="2">
    <source>
        <dbReference type="PROSITE" id="PS50943"/>
    </source>
</evidence>
<dbReference type="Proteomes" id="UP001589709">
    <property type="component" value="Unassembled WGS sequence"/>
</dbReference>
<evidence type="ECO:0000313" key="3">
    <source>
        <dbReference type="EMBL" id="MFB9465085.1"/>
    </source>
</evidence>
<keyword evidence="4" id="KW-1185">Reference proteome</keyword>
<dbReference type="PROSITE" id="PS50943">
    <property type="entry name" value="HTH_CROC1"/>
    <property type="match status" value="1"/>
</dbReference>
<proteinExistence type="predicted"/>
<dbReference type="InterPro" id="IPR001387">
    <property type="entry name" value="Cro/C1-type_HTH"/>
</dbReference>
<feature type="domain" description="HTH cro/C1-type" evidence="2">
    <location>
        <begin position="8"/>
        <end position="62"/>
    </location>
</feature>
<sequence>MESFGTRLRRYRSEQQCSLSDLSARTHYSAGHLSKVENGLRTPTRELAASCDAALGARGGLLAALGAGRPGDAARGAAGAAGSAPAAAAPDDTVLPAPPATLTDGAAASVIAALTTVLDGLRATAQSAGPGAVLESAAAQVRALRGMAAHARAPEAGHLLSLAGRYAEFIAWMCQEADDERSALGWARTTASLARHVGSPDIEANAVLRRSLLALYCDDGAATVDLASAAAGFPASPATRVRALLRLAQGHALSGDDLRCRRALDDAYSLLSSPAFSDPAAGPVTAASHGSSPGPVTSPVRDGAALGTAYAAGRGSGHYGTRHVADPAAMARGWCLQVLGHHDEALGLLGAEARRIPAHAHRARARFEVRVALAALGAGDVERACATLREVLTVAPGLDSATLRTDLRGCVRALSRHRRHPAVAELLPVVTRHASRRTSA</sequence>
<dbReference type="Gene3D" id="1.10.260.40">
    <property type="entry name" value="lambda repressor-like DNA-binding domains"/>
    <property type="match status" value="1"/>
</dbReference>
<accession>A0ABV5N484</accession>
<gene>
    <name evidence="3" type="ORF">ACFF45_20795</name>
</gene>
<dbReference type="RefSeq" id="WP_381347916.1">
    <property type="nucleotide sequence ID" value="NZ_JBHMCY010000039.1"/>
</dbReference>
<comment type="caution">
    <text evidence="3">The sequence shown here is derived from an EMBL/GenBank/DDBJ whole genome shotgun (WGS) entry which is preliminary data.</text>
</comment>
<reference evidence="3 4" key="1">
    <citation type="submission" date="2024-09" db="EMBL/GenBank/DDBJ databases">
        <authorList>
            <person name="Sun Q."/>
            <person name="Mori K."/>
        </authorList>
    </citation>
    <scope>NUCLEOTIDE SEQUENCE [LARGE SCALE GENOMIC DNA]</scope>
    <source>
        <strain evidence="3 4">JCM 6917</strain>
    </source>
</reference>
<evidence type="ECO:0000256" key="1">
    <source>
        <dbReference type="SAM" id="MobiDB-lite"/>
    </source>
</evidence>
<dbReference type="EMBL" id="JBHMCY010000039">
    <property type="protein sequence ID" value="MFB9465085.1"/>
    <property type="molecule type" value="Genomic_DNA"/>
</dbReference>
<protein>
    <submittedName>
        <fullName evidence="3">Helix-turn-helix domain-containing protein</fullName>
    </submittedName>
</protein>
<dbReference type="SUPFAM" id="SSF47413">
    <property type="entry name" value="lambda repressor-like DNA-binding domains"/>
    <property type="match status" value="1"/>
</dbReference>
<dbReference type="CDD" id="cd00093">
    <property type="entry name" value="HTH_XRE"/>
    <property type="match status" value="1"/>
</dbReference>
<dbReference type="SMART" id="SM00530">
    <property type="entry name" value="HTH_XRE"/>
    <property type="match status" value="1"/>
</dbReference>
<organism evidence="3 4">
    <name type="scientific">Streptomyces cinereospinus</name>
    <dbReference type="NCBI Taxonomy" id="285561"/>
    <lineage>
        <taxon>Bacteria</taxon>
        <taxon>Bacillati</taxon>
        <taxon>Actinomycetota</taxon>
        <taxon>Actinomycetes</taxon>
        <taxon>Kitasatosporales</taxon>
        <taxon>Streptomycetaceae</taxon>
        <taxon>Streptomyces</taxon>
    </lineage>
</organism>
<dbReference type="Pfam" id="PF13560">
    <property type="entry name" value="HTH_31"/>
    <property type="match status" value="1"/>
</dbReference>
<name>A0ABV5N484_9ACTN</name>
<dbReference type="InterPro" id="IPR010982">
    <property type="entry name" value="Lambda_DNA-bd_dom_sf"/>
</dbReference>